<organism evidence="1 3">
    <name type="scientific">Cucumis melo var. makuwa</name>
    <name type="common">Oriental melon</name>
    <dbReference type="NCBI Taxonomy" id="1194695"/>
    <lineage>
        <taxon>Eukaryota</taxon>
        <taxon>Viridiplantae</taxon>
        <taxon>Streptophyta</taxon>
        <taxon>Embryophyta</taxon>
        <taxon>Tracheophyta</taxon>
        <taxon>Spermatophyta</taxon>
        <taxon>Magnoliopsida</taxon>
        <taxon>eudicotyledons</taxon>
        <taxon>Gunneridae</taxon>
        <taxon>Pentapetalae</taxon>
        <taxon>rosids</taxon>
        <taxon>fabids</taxon>
        <taxon>Cucurbitales</taxon>
        <taxon>Cucurbitaceae</taxon>
        <taxon>Benincaseae</taxon>
        <taxon>Cucumis</taxon>
    </lineage>
</organism>
<evidence type="ECO:0000313" key="2">
    <source>
        <dbReference type="EMBL" id="TYK24805.1"/>
    </source>
</evidence>
<accession>A0A5A7V285</accession>
<name>A0A5A7V285_CUCMM</name>
<proteinExistence type="predicted"/>
<dbReference type="Proteomes" id="UP000321393">
    <property type="component" value="Unassembled WGS sequence"/>
</dbReference>
<dbReference type="Proteomes" id="UP000321947">
    <property type="component" value="Unassembled WGS sequence"/>
</dbReference>
<dbReference type="GO" id="GO:0005525">
    <property type="term" value="F:GTP binding"/>
    <property type="evidence" value="ECO:0007669"/>
    <property type="project" value="InterPro"/>
</dbReference>
<dbReference type="SUPFAM" id="SSF52540">
    <property type="entry name" value="P-loop containing nucleoside triphosphate hydrolases"/>
    <property type="match status" value="1"/>
</dbReference>
<evidence type="ECO:0000313" key="4">
    <source>
        <dbReference type="Proteomes" id="UP000321947"/>
    </source>
</evidence>
<dbReference type="EMBL" id="SSTE01005892">
    <property type="protein sequence ID" value="KAA0059851.1"/>
    <property type="molecule type" value="Genomic_DNA"/>
</dbReference>
<dbReference type="STRING" id="1194695.A0A5A7V285"/>
<comment type="caution">
    <text evidence="1">The sequence shown here is derived from an EMBL/GenBank/DDBJ whole genome shotgun (WGS) entry which is preliminary data.</text>
</comment>
<gene>
    <name evidence="2" type="ORF">E5676_scaffold184G00530</name>
    <name evidence="1" type="ORF">E6C27_scaffold108G001340</name>
</gene>
<dbReference type="AlphaFoldDB" id="A0A5A7V285"/>
<dbReference type="OrthoDB" id="9989112at2759"/>
<evidence type="ECO:0000313" key="3">
    <source>
        <dbReference type="Proteomes" id="UP000321393"/>
    </source>
</evidence>
<sequence length="99" mass="11517">MAKQIEKFKRTAHQELPTANDSDSFNFVYSIVEFDVFRSGLFEKSRAETAMAHKVDHEYDYLFKIVPIEDSNIGKSNILSRFTRNKFYLESKSTIDLLG</sequence>
<dbReference type="GO" id="GO:0003924">
    <property type="term" value="F:GTPase activity"/>
    <property type="evidence" value="ECO:0007669"/>
    <property type="project" value="InterPro"/>
</dbReference>
<protein>
    <submittedName>
        <fullName evidence="1">Ras-related protein Rab11C-like</fullName>
    </submittedName>
</protein>
<evidence type="ECO:0000313" key="1">
    <source>
        <dbReference type="EMBL" id="KAA0059851.1"/>
    </source>
</evidence>
<dbReference type="Pfam" id="PF00071">
    <property type="entry name" value="Ras"/>
    <property type="match status" value="1"/>
</dbReference>
<reference evidence="3 4" key="1">
    <citation type="submission" date="2019-08" db="EMBL/GenBank/DDBJ databases">
        <title>Draft genome sequences of two oriental melons (Cucumis melo L. var makuwa).</title>
        <authorList>
            <person name="Kwon S.-Y."/>
        </authorList>
    </citation>
    <scope>NUCLEOTIDE SEQUENCE [LARGE SCALE GENOMIC DNA]</scope>
    <source>
        <strain evidence="4">cv. Chang Bougi</strain>
        <strain evidence="3">cv. SW 3</strain>
        <tissue evidence="1">Leaf</tissue>
    </source>
</reference>
<dbReference type="InterPro" id="IPR027417">
    <property type="entry name" value="P-loop_NTPase"/>
</dbReference>
<dbReference type="InterPro" id="IPR001806">
    <property type="entry name" value="Small_GTPase"/>
</dbReference>
<dbReference type="EMBL" id="SSTD01003836">
    <property type="protein sequence ID" value="TYK24805.1"/>
    <property type="molecule type" value="Genomic_DNA"/>
</dbReference>
<dbReference type="Gene3D" id="3.40.50.300">
    <property type="entry name" value="P-loop containing nucleotide triphosphate hydrolases"/>
    <property type="match status" value="1"/>
</dbReference>